<evidence type="ECO:0000256" key="1">
    <source>
        <dbReference type="SAM" id="Phobius"/>
    </source>
</evidence>
<keyword evidence="1" id="KW-1133">Transmembrane helix</keyword>
<protein>
    <submittedName>
        <fullName evidence="2">Uncharacterized protein</fullName>
    </submittedName>
</protein>
<dbReference type="Proteomes" id="UP000010478">
    <property type="component" value="Chromosome"/>
</dbReference>
<evidence type="ECO:0000313" key="3">
    <source>
        <dbReference type="Proteomes" id="UP000010478"/>
    </source>
</evidence>
<keyword evidence="3" id="KW-1185">Reference proteome</keyword>
<reference evidence="2 3" key="1">
    <citation type="submission" date="2012-05" db="EMBL/GenBank/DDBJ databases">
        <title>Finished chromosome of genome of Oscillatoria sp. PCC 7112.</title>
        <authorList>
            <consortium name="US DOE Joint Genome Institute"/>
            <person name="Gugger M."/>
            <person name="Coursin T."/>
            <person name="Rippka R."/>
            <person name="Tandeau De Marsac N."/>
            <person name="Huntemann M."/>
            <person name="Wei C.-L."/>
            <person name="Han J."/>
            <person name="Detter J.C."/>
            <person name="Han C."/>
            <person name="Tapia R."/>
            <person name="Davenport K."/>
            <person name="Daligault H."/>
            <person name="Erkkila T."/>
            <person name="Gu W."/>
            <person name="Munk A.C.C."/>
            <person name="Teshima H."/>
            <person name="Xu Y."/>
            <person name="Chain P."/>
            <person name="Chen A."/>
            <person name="Krypides N."/>
            <person name="Mavromatis K."/>
            <person name="Markowitz V."/>
            <person name="Szeto E."/>
            <person name="Ivanova N."/>
            <person name="Mikhailova N."/>
            <person name="Ovchinnikova G."/>
            <person name="Pagani I."/>
            <person name="Pati A."/>
            <person name="Goodwin L."/>
            <person name="Peters L."/>
            <person name="Pitluck S."/>
            <person name="Woyke T."/>
            <person name="Kerfeld C."/>
        </authorList>
    </citation>
    <scope>NUCLEOTIDE SEQUENCE [LARGE SCALE GENOMIC DNA]</scope>
    <source>
        <strain evidence="2 3">PCC 7112</strain>
    </source>
</reference>
<keyword evidence="1" id="KW-0472">Membrane</keyword>
<gene>
    <name evidence="2" type="ORF">Osc7112_0095</name>
</gene>
<dbReference type="HOGENOM" id="CLU_2586338_0_0_3"/>
<dbReference type="KEGG" id="oni:Osc7112_0095"/>
<accession>K9VBE9</accession>
<proteinExistence type="predicted"/>
<organism evidence="2 3">
    <name type="scientific">Phormidium nigroviride PCC 7112</name>
    <dbReference type="NCBI Taxonomy" id="179408"/>
    <lineage>
        <taxon>Bacteria</taxon>
        <taxon>Bacillati</taxon>
        <taxon>Cyanobacteriota</taxon>
        <taxon>Cyanophyceae</taxon>
        <taxon>Oscillatoriophycideae</taxon>
        <taxon>Oscillatoriales</taxon>
        <taxon>Oscillatoriaceae</taxon>
        <taxon>Phormidium</taxon>
    </lineage>
</organism>
<dbReference type="AlphaFoldDB" id="K9VBE9"/>
<evidence type="ECO:0000313" key="2">
    <source>
        <dbReference type="EMBL" id="AFZ04737.1"/>
    </source>
</evidence>
<sequence length="80" mass="8959">MPTDNQPKVSIAMPVYNGDRHICQAPNFLLPTLSLPSLLFLCVLCALCGSFNLIHPSYKDCYILATIEQNYNLFSTHTLI</sequence>
<name>K9VBE9_9CYAN</name>
<keyword evidence="1" id="KW-0812">Transmembrane</keyword>
<dbReference type="EMBL" id="CP003614">
    <property type="protein sequence ID" value="AFZ04737.1"/>
    <property type="molecule type" value="Genomic_DNA"/>
</dbReference>
<feature type="transmembrane region" description="Helical" evidence="1">
    <location>
        <begin position="35"/>
        <end position="54"/>
    </location>
</feature>
<dbReference type="STRING" id="179408.Osc7112_0095"/>